<evidence type="ECO:0000256" key="1">
    <source>
        <dbReference type="SAM" id="Phobius"/>
    </source>
</evidence>
<feature type="transmembrane region" description="Helical" evidence="1">
    <location>
        <begin position="74"/>
        <end position="98"/>
    </location>
</feature>
<proteinExistence type="predicted"/>
<keyword evidence="1" id="KW-0812">Transmembrane</keyword>
<reference evidence="2 3" key="1">
    <citation type="submission" date="2022-03" db="EMBL/GenBank/DDBJ databases">
        <authorList>
            <person name="He Y."/>
        </authorList>
    </citation>
    <scope>NUCLEOTIDE SEQUENCE [LARGE SCALE GENOMIC DNA]</scope>
    <source>
        <strain evidence="2 3">TK19116</strain>
    </source>
</reference>
<keyword evidence="1" id="KW-0472">Membrane</keyword>
<comment type="caution">
    <text evidence="2">The sequence shown here is derived from an EMBL/GenBank/DDBJ whole genome shotgun (WGS) entry which is preliminary data.</text>
</comment>
<feature type="transmembrane region" description="Helical" evidence="1">
    <location>
        <begin position="41"/>
        <end position="62"/>
    </location>
</feature>
<name>A0ABT1MSY1_9RHOB</name>
<dbReference type="EMBL" id="JAKZEU010000004">
    <property type="protein sequence ID" value="MCQ0971428.1"/>
    <property type="molecule type" value="Genomic_DNA"/>
</dbReference>
<accession>A0ABT1MSY1</accession>
<sequence>MREIAVPQSRRGSITPSLLTGLAALADAALMKAWLAGELPMVGVIAVHLIVSVAFGACYHVTCGRSVSKSLANTAVLVLIGPLGGAALMLIGSASVGARADVTHERQSYSVTRLSRDPAELLYDQIRQGRRHKLHHGTVESFMKTFDGAPLSQQQEAIAAISREYHPDLRPALAAALASPVPALRVQAAAVYAKLRGSYGDRAKAMLTKGERCAKSEIMDVADSGFVDEDTRAKLLELVEEIEPSSPLPSLHRALDSMPRLKRYSCGGLA</sequence>
<keyword evidence="3" id="KW-1185">Reference proteome</keyword>
<dbReference type="RefSeq" id="WP_255330423.1">
    <property type="nucleotide sequence ID" value="NZ_JAKZEU010000004.1"/>
</dbReference>
<evidence type="ECO:0000313" key="3">
    <source>
        <dbReference type="Proteomes" id="UP001203945"/>
    </source>
</evidence>
<feature type="transmembrane region" description="Helical" evidence="1">
    <location>
        <begin position="12"/>
        <end position="35"/>
    </location>
</feature>
<protein>
    <submittedName>
        <fullName evidence="2">Uncharacterized protein</fullName>
    </submittedName>
</protein>
<gene>
    <name evidence="2" type="ORF">MLD63_13460</name>
</gene>
<organism evidence="2 3">
    <name type="scientific">Paracoccus albicereus</name>
    <dbReference type="NCBI Taxonomy" id="2922394"/>
    <lineage>
        <taxon>Bacteria</taxon>
        <taxon>Pseudomonadati</taxon>
        <taxon>Pseudomonadota</taxon>
        <taxon>Alphaproteobacteria</taxon>
        <taxon>Rhodobacterales</taxon>
        <taxon>Paracoccaceae</taxon>
        <taxon>Paracoccus</taxon>
    </lineage>
</organism>
<evidence type="ECO:0000313" key="2">
    <source>
        <dbReference type="EMBL" id="MCQ0971428.1"/>
    </source>
</evidence>
<dbReference type="Proteomes" id="UP001203945">
    <property type="component" value="Unassembled WGS sequence"/>
</dbReference>
<keyword evidence="1" id="KW-1133">Transmembrane helix</keyword>